<keyword evidence="13" id="KW-1185">Reference proteome</keyword>
<gene>
    <name evidence="12" type="ORF">AMR76_10015</name>
</gene>
<dbReference type="InterPro" id="IPR025885">
    <property type="entry name" value="PapC_N"/>
</dbReference>
<evidence type="ECO:0000256" key="5">
    <source>
        <dbReference type="ARBA" id="ARBA00022558"/>
    </source>
</evidence>
<dbReference type="PANTHER" id="PTHR30451">
    <property type="entry name" value="OUTER MEMBRANE USHER PROTEIN"/>
    <property type="match status" value="1"/>
</dbReference>
<feature type="domain" description="PapC N-terminal" evidence="11">
    <location>
        <begin position="2"/>
        <end position="117"/>
    </location>
</feature>
<dbReference type="Gene3D" id="2.60.40.2610">
    <property type="entry name" value="Outer membrane usher protein FimD, plug domain"/>
    <property type="match status" value="1"/>
</dbReference>
<evidence type="ECO:0000313" key="12">
    <source>
        <dbReference type="EMBL" id="KQH86380.1"/>
    </source>
</evidence>
<dbReference type="EMBL" id="LKHS01000007">
    <property type="protein sequence ID" value="KQH86380.1"/>
    <property type="molecule type" value="Genomic_DNA"/>
</dbReference>
<keyword evidence="5" id="KW-1029">Fimbrium biogenesis</keyword>
<keyword evidence="8" id="KW-0472">Membrane</keyword>
<keyword evidence="7" id="KW-0732">Signal</keyword>
<keyword evidence="4" id="KW-1134">Transmembrane beta strand</keyword>
<reference evidence="12 13" key="1">
    <citation type="submission" date="2015-08" db="EMBL/GenBank/DDBJ databases">
        <title>Antibacterial properties of a collection of Vibrionaceae strains.</title>
        <authorList>
            <person name="Giubergia S."/>
        </authorList>
    </citation>
    <scope>NUCLEOTIDE SEQUENCE [LARGE SCALE GENOMIC DNA]</scope>
    <source>
        <strain evidence="12 13">S0821</strain>
    </source>
</reference>
<evidence type="ECO:0000259" key="10">
    <source>
        <dbReference type="Pfam" id="PF13953"/>
    </source>
</evidence>
<dbReference type="InterPro" id="IPR025949">
    <property type="entry name" value="PapC-like_C"/>
</dbReference>
<dbReference type="Proteomes" id="UP000051221">
    <property type="component" value="Unassembled WGS sequence"/>
</dbReference>
<evidence type="ECO:0000256" key="6">
    <source>
        <dbReference type="ARBA" id="ARBA00022692"/>
    </source>
</evidence>
<dbReference type="Gene3D" id="3.10.20.410">
    <property type="match status" value="1"/>
</dbReference>
<evidence type="ECO:0000256" key="1">
    <source>
        <dbReference type="ARBA" id="ARBA00004571"/>
    </source>
</evidence>
<evidence type="ECO:0000256" key="2">
    <source>
        <dbReference type="ARBA" id="ARBA00008064"/>
    </source>
</evidence>
<dbReference type="AlphaFoldDB" id="A0A0Q2Y145"/>
<protein>
    <submittedName>
        <fullName evidence="12">Outer membrane usher protein PmfC</fullName>
    </submittedName>
</protein>
<keyword evidence="6" id="KW-0812">Transmembrane</keyword>
<feature type="domain" description="PapC-like C-terminal" evidence="10">
    <location>
        <begin position="707"/>
        <end position="761"/>
    </location>
</feature>
<evidence type="ECO:0000256" key="4">
    <source>
        <dbReference type="ARBA" id="ARBA00022452"/>
    </source>
</evidence>
<comment type="caution">
    <text evidence="12">The sequence shown here is derived from an EMBL/GenBank/DDBJ whole genome shotgun (WGS) entry which is preliminary data.</text>
</comment>
<organism evidence="12 13">
    <name type="scientific">Vibrio furnissii</name>
    <dbReference type="NCBI Taxonomy" id="29494"/>
    <lineage>
        <taxon>Bacteria</taxon>
        <taxon>Pseudomonadati</taxon>
        <taxon>Pseudomonadota</taxon>
        <taxon>Gammaproteobacteria</taxon>
        <taxon>Vibrionales</taxon>
        <taxon>Vibrionaceae</taxon>
        <taxon>Vibrio</taxon>
    </lineage>
</organism>
<keyword evidence="9" id="KW-0998">Cell outer membrane</keyword>
<evidence type="ECO:0000256" key="9">
    <source>
        <dbReference type="ARBA" id="ARBA00023237"/>
    </source>
</evidence>
<proteinExistence type="inferred from homology"/>
<dbReference type="GO" id="GO:0009297">
    <property type="term" value="P:pilus assembly"/>
    <property type="evidence" value="ECO:0007669"/>
    <property type="project" value="InterPro"/>
</dbReference>
<name>A0A0Q2Y145_VIBFU</name>
<sequence length="774" mass="85897">MPDGIYQFDIFFNQDYLYTERISVVSEQVCVTQAMIERMPLNSLGLGKYLSTFMPENKECYQLSLVAFSNIQTDLTKGRMDITLPQEYLAEEYKNGFVNSNLWDDGIGGVFFDYHSNYFATKQNQDSDWFDDWTTFGVVGVNAGPVRLRANYQQSSQTRGELTSYYGYLPLRHIKSKLSFGNTAFGSEIYASFRMNGVRLQSDDQMLPAYLRGYSPVISGTVEAPAVITLSQQGRVLKVVNVNPGPYVIDDLSQSSQGEIDVEIRLADGSVQRYQVNGASVQYLTRPGHIRYSLSAGAPDRDIYAHRPGFVSAEGSYGLNNQWSLFGGTLLSSDYQVYTLGSGVNFGSMGALSADVSFANTELPDGESLSGTSIGVSYNNTLTDWGLGMRVAGYRFSQEKFYEFDEYLHSFDARNQALLYQANNNKKDEQYITLTQSIANTNLFFSYNARNYWDSRRSSERYDLTVSQPLSVNGLMFYLNANVYRAQSRHVSYSDTQGWQSTDTSQDENGWSVGISIPLGNSHTVSMQSRHTADRYAQTLSYAGRDNARNANYRLAFDEYEGESVGVSGNYQRNFAYVSTSLGGSVQSDAYKQVNASASGTVLMTQHGLAYSNLTAGDTRLLLDTSVPDVTIQGTGKQESNAFGLALVNGITPYQKSQNTVDYKALPKHVEVLDSVKSVVLTEGAIGYQSVRARQGESFLARLVSREPIPFGASVIDERNQEEVGLVGTAQAVYLSGVNQESELMVIWGQGQSCRIAMETPQHGERSIRLLNCH</sequence>
<evidence type="ECO:0000259" key="11">
    <source>
        <dbReference type="Pfam" id="PF13954"/>
    </source>
</evidence>
<dbReference type="GO" id="GO:0009279">
    <property type="term" value="C:cell outer membrane"/>
    <property type="evidence" value="ECO:0007669"/>
    <property type="project" value="UniProtKB-SubCell"/>
</dbReference>
<comment type="similarity">
    <text evidence="2">Belongs to the fimbrial export usher family.</text>
</comment>
<dbReference type="InterPro" id="IPR042186">
    <property type="entry name" value="FimD_plug_dom"/>
</dbReference>
<dbReference type="FunCoup" id="A0A0Q2Y145">
    <property type="interactions" value="125"/>
</dbReference>
<dbReference type="SUPFAM" id="SSF141729">
    <property type="entry name" value="FimD N-terminal domain-like"/>
    <property type="match status" value="1"/>
</dbReference>
<dbReference type="GO" id="GO:0015473">
    <property type="term" value="F:fimbrial usher porin activity"/>
    <property type="evidence" value="ECO:0007669"/>
    <property type="project" value="InterPro"/>
</dbReference>
<keyword evidence="3" id="KW-0813">Transport</keyword>
<dbReference type="InterPro" id="IPR037224">
    <property type="entry name" value="PapC_N_sf"/>
</dbReference>
<dbReference type="PANTHER" id="PTHR30451:SF21">
    <property type="entry name" value="FIMBRIAL USHER DOMAIN-CONTAINING PROTEIN YDET-RELATED"/>
    <property type="match status" value="1"/>
</dbReference>
<evidence type="ECO:0000256" key="3">
    <source>
        <dbReference type="ARBA" id="ARBA00022448"/>
    </source>
</evidence>
<evidence type="ECO:0000256" key="7">
    <source>
        <dbReference type="ARBA" id="ARBA00022729"/>
    </source>
</evidence>
<evidence type="ECO:0000256" key="8">
    <source>
        <dbReference type="ARBA" id="ARBA00023136"/>
    </source>
</evidence>
<dbReference type="Pfam" id="PF13953">
    <property type="entry name" value="PapC_C"/>
    <property type="match status" value="1"/>
</dbReference>
<dbReference type="Gene3D" id="2.60.40.3110">
    <property type="match status" value="1"/>
</dbReference>
<dbReference type="Pfam" id="PF13954">
    <property type="entry name" value="PapC_N"/>
    <property type="match status" value="1"/>
</dbReference>
<evidence type="ECO:0000313" key="13">
    <source>
        <dbReference type="Proteomes" id="UP000051221"/>
    </source>
</evidence>
<dbReference type="Gene3D" id="2.60.40.2070">
    <property type="match status" value="1"/>
</dbReference>
<dbReference type="InterPro" id="IPR043142">
    <property type="entry name" value="PapC-like_C_sf"/>
</dbReference>
<dbReference type="Pfam" id="PF00577">
    <property type="entry name" value="Usher"/>
    <property type="match status" value="1"/>
</dbReference>
<dbReference type="InParanoid" id="A0A0Q2Y145"/>
<dbReference type="InterPro" id="IPR000015">
    <property type="entry name" value="Fimb_usher"/>
</dbReference>
<accession>A0A0Q2Y145</accession>
<comment type="subcellular location">
    <subcellularLocation>
        <location evidence="1">Cell outer membrane</location>
        <topology evidence="1">Multi-pass membrane protein</topology>
    </subcellularLocation>
</comment>